<reference evidence="3" key="1">
    <citation type="submission" date="2022-11" db="UniProtKB">
        <authorList>
            <consortium name="WormBaseParasite"/>
        </authorList>
    </citation>
    <scope>IDENTIFICATION</scope>
</reference>
<keyword evidence="1" id="KW-0812">Transmembrane</keyword>
<dbReference type="WBParaSite" id="Gr19_v10_g46.t1">
    <property type="protein sequence ID" value="Gr19_v10_g46.t1"/>
    <property type="gene ID" value="Gr19_v10_g46"/>
</dbReference>
<evidence type="ECO:0000313" key="2">
    <source>
        <dbReference type="Proteomes" id="UP000887572"/>
    </source>
</evidence>
<sequence>MGTKFVFWIINAQIIVLLFLANLDQQRVSAKDMNVYFFPAGVTEFEVINEDTTGRAANDYVYIRKLYAKSHGSGTETAPPCGGTETSALKQDRQKHCANNKVSHFLPLKTPVEHICFAPFSVWGIGG</sequence>
<keyword evidence="1" id="KW-1133">Transmembrane helix</keyword>
<keyword evidence="1" id="KW-0472">Membrane</keyword>
<dbReference type="AlphaFoldDB" id="A0A914HX54"/>
<accession>A0A914HX54</accession>
<evidence type="ECO:0000313" key="3">
    <source>
        <dbReference type="WBParaSite" id="Gr19_v10_g46.t1"/>
    </source>
</evidence>
<protein>
    <submittedName>
        <fullName evidence="3">Uncharacterized protein</fullName>
    </submittedName>
</protein>
<name>A0A914HX54_GLORO</name>
<feature type="transmembrane region" description="Helical" evidence="1">
    <location>
        <begin position="6"/>
        <end position="23"/>
    </location>
</feature>
<proteinExistence type="predicted"/>
<evidence type="ECO:0000256" key="1">
    <source>
        <dbReference type="SAM" id="Phobius"/>
    </source>
</evidence>
<keyword evidence="2" id="KW-1185">Reference proteome</keyword>
<dbReference type="Proteomes" id="UP000887572">
    <property type="component" value="Unplaced"/>
</dbReference>
<organism evidence="2 3">
    <name type="scientific">Globodera rostochiensis</name>
    <name type="common">Golden nematode worm</name>
    <name type="synonym">Heterodera rostochiensis</name>
    <dbReference type="NCBI Taxonomy" id="31243"/>
    <lineage>
        <taxon>Eukaryota</taxon>
        <taxon>Metazoa</taxon>
        <taxon>Ecdysozoa</taxon>
        <taxon>Nematoda</taxon>
        <taxon>Chromadorea</taxon>
        <taxon>Rhabditida</taxon>
        <taxon>Tylenchina</taxon>
        <taxon>Tylenchomorpha</taxon>
        <taxon>Tylenchoidea</taxon>
        <taxon>Heteroderidae</taxon>
        <taxon>Heteroderinae</taxon>
        <taxon>Globodera</taxon>
    </lineage>
</organism>